<dbReference type="Gene3D" id="3.40.50.1010">
    <property type="entry name" value="5'-nuclease"/>
    <property type="match status" value="1"/>
</dbReference>
<evidence type="ECO:0008006" key="2">
    <source>
        <dbReference type="Google" id="ProtNLM"/>
    </source>
</evidence>
<accession>A0A0F9PQ37</accession>
<dbReference type="SUPFAM" id="SSF88723">
    <property type="entry name" value="PIN domain-like"/>
    <property type="match status" value="1"/>
</dbReference>
<dbReference type="AlphaFoldDB" id="A0A0F9PQ37"/>
<protein>
    <recommendedName>
        <fullName evidence="2">PIN domain-containing protein</fullName>
    </recommendedName>
</protein>
<name>A0A0F9PQ37_9ZZZZ</name>
<proteinExistence type="predicted"/>
<dbReference type="InterPro" id="IPR029060">
    <property type="entry name" value="PIN-like_dom_sf"/>
</dbReference>
<dbReference type="EMBL" id="LAZR01005058">
    <property type="protein sequence ID" value="KKN03216.1"/>
    <property type="molecule type" value="Genomic_DNA"/>
</dbReference>
<sequence length="165" mass="18599">MAVLLDTGFYLGLVHPADENALRAGEILKELSTGKYGLLYSTNLVFSEVTTLVYIRTNGNKGVLNNLEEILSIALFKCTYCSRIPSQRFKAFKLWHEDLFDWGYYFKVFIHLVEPYNSFHPCLSMRCCLKFPTAKVSWQCGHGMMGASSDSSRSSPLTCISISQS</sequence>
<gene>
    <name evidence="1" type="ORF">LCGC14_1110100</name>
</gene>
<organism evidence="1">
    <name type="scientific">marine sediment metagenome</name>
    <dbReference type="NCBI Taxonomy" id="412755"/>
    <lineage>
        <taxon>unclassified sequences</taxon>
        <taxon>metagenomes</taxon>
        <taxon>ecological metagenomes</taxon>
    </lineage>
</organism>
<comment type="caution">
    <text evidence="1">The sequence shown here is derived from an EMBL/GenBank/DDBJ whole genome shotgun (WGS) entry which is preliminary data.</text>
</comment>
<evidence type="ECO:0000313" key="1">
    <source>
        <dbReference type="EMBL" id="KKN03216.1"/>
    </source>
</evidence>
<reference evidence="1" key="1">
    <citation type="journal article" date="2015" name="Nature">
        <title>Complex archaea that bridge the gap between prokaryotes and eukaryotes.</title>
        <authorList>
            <person name="Spang A."/>
            <person name="Saw J.H."/>
            <person name="Jorgensen S.L."/>
            <person name="Zaremba-Niedzwiedzka K."/>
            <person name="Martijn J."/>
            <person name="Lind A.E."/>
            <person name="van Eijk R."/>
            <person name="Schleper C."/>
            <person name="Guy L."/>
            <person name="Ettema T.J."/>
        </authorList>
    </citation>
    <scope>NUCLEOTIDE SEQUENCE</scope>
</reference>